<dbReference type="Pfam" id="PF12853">
    <property type="entry name" value="NADH_u_ox_C"/>
    <property type="match status" value="1"/>
</dbReference>
<keyword evidence="1" id="KW-0472">Membrane</keyword>
<dbReference type="Pfam" id="PF10785">
    <property type="entry name" value="NADH-u_ox-rdase"/>
    <property type="match status" value="1"/>
</dbReference>
<dbReference type="EMBL" id="KN847975">
    <property type="protein sequence ID" value="KIR49458.1"/>
    <property type="molecule type" value="Genomic_DNA"/>
</dbReference>
<feature type="transmembrane region" description="Helical" evidence="1">
    <location>
        <begin position="63"/>
        <end position="81"/>
    </location>
</feature>
<dbReference type="InterPro" id="IPR019721">
    <property type="entry name" value="NADH-UbQ_OxRdtase_su21_N"/>
</dbReference>
<evidence type="ECO:0000259" key="3">
    <source>
        <dbReference type="Pfam" id="PF12853"/>
    </source>
</evidence>
<dbReference type="HOGENOM" id="CLU_087364_0_0_1"/>
<dbReference type="InterPro" id="IPR053229">
    <property type="entry name" value="NADH-Q_oxidrdct_subunit"/>
</dbReference>
<evidence type="ECO:0000313" key="4">
    <source>
        <dbReference type="EMBL" id="KIR49458.1"/>
    </source>
</evidence>
<keyword evidence="1" id="KW-1133">Transmembrane helix</keyword>
<dbReference type="AlphaFoldDB" id="A0A0D0UMN8"/>
<feature type="domain" description="NADH-ubiquinone oxidoreductase 21kDa subunit C-terminal fungi" evidence="3">
    <location>
        <begin position="104"/>
        <end position="166"/>
    </location>
</feature>
<organism evidence="4">
    <name type="scientific">Cryptococcus bacillisporus CA1280</name>
    <dbReference type="NCBI Taxonomy" id="1296109"/>
    <lineage>
        <taxon>Eukaryota</taxon>
        <taxon>Fungi</taxon>
        <taxon>Dikarya</taxon>
        <taxon>Basidiomycota</taxon>
        <taxon>Agaricomycotina</taxon>
        <taxon>Tremellomycetes</taxon>
        <taxon>Tremellales</taxon>
        <taxon>Cryptococcaceae</taxon>
        <taxon>Cryptococcus</taxon>
        <taxon>Cryptococcus gattii species complex</taxon>
    </lineage>
</organism>
<evidence type="ECO:0000256" key="1">
    <source>
        <dbReference type="SAM" id="Phobius"/>
    </source>
</evidence>
<dbReference type="PANTHER" id="PTHR34062">
    <property type="entry name" value="OXIDOREDUCTASE 21 KDA SUBUNIT, PUTATIVE (AFU_ORTHOLOGUE AFUA_4G04750)-RELATED"/>
    <property type="match status" value="1"/>
</dbReference>
<dbReference type="PANTHER" id="PTHR34062:SF1">
    <property type="entry name" value="NADH-UBIQUINONE OXIDOREDUCTASE 21KDA SUBUNIT N-TERMINAL DOMAIN-CONTAINING PROTEIN"/>
    <property type="match status" value="1"/>
</dbReference>
<feature type="domain" description="NADH-ubiquinone oxidoreductase 21kDa subunit N-terminal" evidence="2">
    <location>
        <begin position="9"/>
        <end position="93"/>
    </location>
</feature>
<reference evidence="4" key="1">
    <citation type="submission" date="2015-01" db="EMBL/GenBank/DDBJ databases">
        <title>The Genome Sequence of Cryptococcus gattii CA1280.</title>
        <authorList>
            <consortium name="The Broad Institute Genomics Platform"/>
            <person name="Cuomo C."/>
            <person name="Litvintseva A."/>
            <person name="Chen Y."/>
            <person name="Heitman J."/>
            <person name="Sun S."/>
            <person name="Springer D."/>
            <person name="Dromer F."/>
            <person name="Young S."/>
            <person name="Zeng Q."/>
            <person name="Gargeya S."/>
            <person name="Abouelleil A."/>
            <person name="Alvarado L."/>
            <person name="Chapman S.B."/>
            <person name="Gainer-Dewar J."/>
            <person name="Goldberg J."/>
            <person name="Griggs A."/>
            <person name="Gujja S."/>
            <person name="Hansen M."/>
            <person name="Howarth C."/>
            <person name="Imamovic A."/>
            <person name="Larimer J."/>
            <person name="Murphy C."/>
            <person name="Naylor J."/>
            <person name="Pearson M."/>
            <person name="Priest M."/>
            <person name="Roberts A."/>
            <person name="Saif S."/>
            <person name="Shea T."/>
            <person name="Sykes S."/>
            <person name="Wortman J."/>
            <person name="Nusbaum C."/>
            <person name="Birren B."/>
        </authorList>
    </citation>
    <scope>NUCLEOTIDE SEQUENCE [LARGE SCALE GENOMIC DNA]</scope>
    <source>
        <strain evidence="4">CA1280</strain>
    </source>
</reference>
<dbReference type="OrthoDB" id="196140at2759"/>
<feature type="transmembrane region" description="Helical" evidence="1">
    <location>
        <begin position="31"/>
        <end position="48"/>
    </location>
</feature>
<accession>A0A0D0UMN8</accession>
<keyword evidence="1" id="KW-0812">Transmembrane</keyword>
<evidence type="ECO:0000259" key="2">
    <source>
        <dbReference type="Pfam" id="PF10785"/>
    </source>
</evidence>
<name>A0A0D0UMN8_CRYGA</name>
<evidence type="ECO:0008006" key="5">
    <source>
        <dbReference type="Google" id="ProtNLM"/>
    </source>
</evidence>
<proteinExistence type="predicted"/>
<protein>
    <recommendedName>
        <fullName evidence="5">NADH-ubiquinone oxidoreductase 21kDa subunit N-terminal domain-containing protein</fullName>
    </recommendedName>
</protein>
<dbReference type="InterPro" id="IPR024549">
    <property type="entry name" value="NADH-UbQ_OxRdtase_su21_C_fun"/>
</dbReference>
<sequence>MPLKEVPRPYPLIDSDPHFSRVVRYMRPNDYALWAGAAAAGPGLLWLYERVDPTRSNPASLRSALRLTGLLGFFGGFLLAYQQSTFRFWGWRENAAEVQRDHAELSQRAKEGKPLYGESQLDPYLQGVAARNSTWSQLKLHAFPWFNVANHNSHGVDTSKYTSETPNQPS</sequence>
<gene>
    <name evidence="4" type="ORF">I312_01613</name>
</gene>